<dbReference type="STRING" id="658457.SAMN05216601_11317"/>
<feature type="domain" description="DUF112" evidence="2">
    <location>
        <begin position="21"/>
        <end position="442"/>
    </location>
</feature>
<keyword evidence="1" id="KW-0472">Membrane</keyword>
<feature type="transmembrane region" description="Helical" evidence="1">
    <location>
        <begin position="20"/>
        <end position="47"/>
    </location>
</feature>
<keyword evidence="1" id="KW-1133">Transmembrane helix</keyword>
<sequence>MDIDTSLLMAVLAKLASVEVLLMLLLGVVGGIFLGALPGLSATMGIALMIPLTFGMDPVAAMVLLGAIYCAAVYGGSITAILIHTPGTPSSAATALDGYQMTLRGEGLKALGTSTVCSVIGGLVSVVALLLLAPPLAQISLKFSAPEYFLMAIFGLTIIGSLSSGAMAKGLASGLLGLLISLVGVDIMTAFPRFTFDLPDLDNGISLIPAMIGLFSISQVMVQAEKIHALNQSSTMAALQGPLFPSWAEWRGMWRTIPRSSAIGVLVGILPGAGGDVASWVAYNEARRNSKRQDNFGKGEVEGLAAAETSNNAVTGGAMIPLLTLGIPGSAATAVMLGGLYIHGLQPGHELFTVNAHIVYAIIVGLFLANILMGIVGLALARQVVKVSMIPFAILAPIIVVLSVVGAYTINNSMFDVYVMAAFGLLGYLMRKTGFSTAAVVLAMILGSMAELGFRQSLVMSKGNLLSYYLERPFSILLLALIVLSLLSPVLVAWRKRRAAKREALVAN</sequence>
<feature type="transmembrane region" description="Helical" evidence="1">
    <location>
        <begin position="262"/>
        <end position="283"/>
    </location>
</feature>
<feature type="transmembrane region" description="Helical" evidence="1">
    <location>
        <begin position="174"/>
        <end position="192"/>
    </location>
</feature>
<feature type="transmembrane region" description="Helical" evidence="1">
    <location>
        <begin position="111"/>
        <end position="136"/>
    </location>
</feature>
<evidence type="ECO:0000259" key="2">
    <source>
        <dbReference type="Pfam" id="PF01970"/>
    </source>
</evidence>
<evidence type="ECO:0000313" key="3">
    <source>
        <dbReference type="EMBL" id="SFP49747.1"/>
    </source>
</evidence>
<dbReference type="Proteomes" id="UP000182400">
    <property type="component" value="Unassembled WGS sequence"/>
</dbReference>
<dbReference type="EMBL" id="FOWP01000013">
    <property type="protein sequence ID" value="SFP49747.1"/>
    <property type="molecule type" value="Genomic_DNA"/>
</dbReference>
<feature type="transmembrane region" description="Helical" evidence="1">
    <location>
        <begin position="148"/>
        <end position="168"/>
    </location>
</feature>
<feature type="transmembrane region" description="Helical" evidence="1">
    <location>
        <begin position="322"/>
        <end position="345"/>
    </location>
</feature>
<accession>A0A1I5QUJ0</accession>
<organism evidence="3 4">
    <name type="scientific">Ectopseudomonas composti</name>
    <dbReference type="NCBI Taxonomy" id="658457"/>
    <lineage>
        <taxon>Bacteria</taxon>
        <taxon>Pseudomonadati</taxon>
        <taxon>Pseudomonadota</taxon>
        <taxon>Gammaproteobacteria</taxon>
        <taxon>Pseudomonadales</taxon>
        <taxon>Pseudomonadaceae</taxon>
        <taxon>Ectopseudomonas</taxon>
    </lineage>
</organism>
<protein>
    <submittedName>
        <fullName evidence="3">Putative tricarboxylic transport membrane protein</fullName>
    </submittedName>
</protein>
<feature type="transmembrane region" description="Helical" evidence="1">
    <location>
        <begin position="437"/>
        <end position="454"/>
    </location>
</feature>
<feature type="transmembrane region" description="Helical" evidence="1">
    <location>
        <begin position="387"/>
        <end position="408"/>
    </location>
</feature>
<dbReference type="AlphaFoldDB" id="A0A1I5QUJ0"/>
<evidence type="ECO:0000313" key="4">
    <source>
        <dbReference type="Proteomes" id="UP000182400"/>
    </source>
</evidence>
<feature type="transmembrane region" description="Helical" evidence="1">
    <location>
        <begin position="474"/>
        <end position="494"/>
    </location>
</feature>
<dbReference type="InterPro" id="IPR002823">
    <property type="entry name" value="DUF112_TM"/>
</dbReference>
<feature type="transmembrane region" description="Helical" evidence="1">
    <location>
        <begin position="59"/>
        <end position="83"/>
    </location>
</feature>
<feature type="transmembrane region" description="Helical" evidence="1">
    <location>
        <begin position="414"/>
        <end position="430"/>
    </location>
</feature>
<dbReference type="Pfam" id="PF01970">
    <property type="entry name" value="TctA"/>
    <property type="match status" value="1"/>
</dbReference>
<dbReference type="RefSeq" id="WP_208606117.1">
    <property type="nucleotide sequence ID" value="NZ_FOWP01000013.1"/>
</dbReference>
<dbReference type="PANTHER" id="PTHR35342">
    <property type="entry name" value="TRICARBOXYLIC TRANSPORT PROTEIN"/>
    <property type="match status" value="1"/>
</dbReference>
<evidence type="ECO:0000256" key="1">
    <source>
        <dbReference type="SAM" id="Phobius"/>
    </source>
</evidence>
<gene>
    <name evidence="3" type="ORF">SAMN05216601_11317</name>
</gene>
<keyword evidence="1" id="KW-0812">Transmembrane</keyword>
<proteinExistence type="predicted"/>
<name>A0A1I5QUJ0_9GAMM</name>
<reference evidence="3 4" key="1">
    <citation type="submission" date="2016-10" db="EMBL/GenBank/DDBJ databases">
        <authorList>
            <person name="de Groot N.N."/>
        </authorList>
    </citation>
    <scope>NUCLEOTIDE SEQUENCE [LARGE SCALE GENOMIC DNA]</scope>
    <source>
        <strain evidence="3 4">CCUG 59231</strain>
    </source>
</reference>
<dbReference type="PANTHER" id="PTHR35342:SF5">
    <property type="entry name" value="TRICARBOXYLIC TRANSPORT PROTEIN"/>
    <property type="match status" value="1"/>
</dbReference>
<feature type="transmembrane region" description="Helical" evidence="1">
    <location>
        <begin position="357"/>
        <end position="380"/>
    </location>
</feature>